<dbReference type="RefSeq" id="WP_345301531.1">
    <property type="nucleotide sequence ID" value="NZ_BAABJE010000001.1"/>
</dbReference>
<dbReference type="SUPFAM" id="SSF51735">
    <property type="entry name" value="NAD(P)-binding Rossmann-fold domains"/>
    <property type="match status" value="1"/>
</dbReference>
<organism evidence="1 2">
    <name type="scientific">Lysobacter hankyongensis</name>
    <dbReference type="NCBI Taxonomy" id="1176535"/>
    <lineage>
        <taxon>Bacteria</taxon>
        <taxon>Pseudomonadati</taxon>
        <taxon>Pseudomonadota</taxon>
        <taxon>Gammaproteobacteria</taxon>
        <taxon>Lysobacterales</taxon>
        <taxon>Lysobacteraceae</taxon>
        <taxon>Lysobacter</taxon>
    </lineage>
</organism>
<gene>
    <name evidence="1" type="primary">sbnB</name>
    <name evidence="1" type="ORF">GCM10023307_03340</name>
</gene>
<dbReference type="PANTHER" id="PTHR13812:SF19">
    <property type="entry name" value="KETIMINE REDUCTASE MU-CRYSTALLIN"/>
    <property type="match status" value="1"/>
</dbReference>
<dbReference type="Gene3D" id="3.30.1780.10">
    <property type="entry name" value="ornithine cyclodeaminase, domain 1"/>
    <property type="match status" value="1"/>
</dbReference>
<dbReference type="InterPro" id="IPR003462">
    <property type="entry name" value="ODC_Mu_crystall"/>
</dbReference>
<dbReference type="PANTHER" id="PTHR13812">
    <property type="entry name" value="KETIMINE REDUCTASE MU-CRYSTALLIN"/>
    <property type="match status" value="1"/>
</dbReference>
<keyword evidence="2" id="KW-1185">Reference proteome</keyword>
<dbReference type="PIRSF" id="PIRSF001439">
    <property type="entry name" value="CryM"/>
    <property type="match status" value="1"/>
</dbReference>
<dbReference type="InterPro" id="IPR023401">
    <property type="entry name" value="ODC_N"/>
</dbReference>
<dbReference type="InterPro" id="IPR036291">
    <property type="entry name" value="NAD(P)-bd_dom_sf"/>
</dbReference>
<dbReference type="EMBL" id="BAABJE010000001">
    <property type="protein sequence ID" value="GAA4782166.1"/>
    <property type="molecule type" value="Genomic_DNA"/>
</dbReference>
<dbReference type="Proteomes" id="UP001499959">
    <property type="component" value="Unassembled WGS sequence"/>
</dbReference>
<name>A0ABP9ALP7_9GAMM</name>
<protein>
    <submittedName>
        <fullName evidence="1">2,3-diaminopropionate biosynthesis protein SbnB</fullName>
    </submittedName>
</protein>
<evidence type="ECO:0000313" key="2">
    <source>
        <dbReference type="Proteomes" id="UP001499959"/>
    </source>
</evidence>
<dbReference type="Pfam" id="PF02423">
    <property type="entry name" value="OCD_Mu_crystall"/>
    <property type="match status" value="1"/>
</dbReference>
<reference evidence="2" key="1">
    <citation type="journal article" date="2019" name="Int. J. Syst. Evol. Microbiol.">
        <title>The Global Catalogue of Microorganisms (GCM) 10K type strain sequencing project: providing services to taxonomists for standard genome sequencing and annotation.</title>
        <authorList>
            <consortium name="The Broad Institute Genomics Platform"/>
            <consortium name="The Broad Institute Genome Sequencing Center for Infectious Disease"/>
            <person name="Wu L."/>
            <person name="Ma J."/>
        </authorList>
    </citation>
    <scope>NUCLEOTIDE SEQUENCE [LARGE SCALE GENOMIC DNA]</scope>
    <source>
        <strain evidence="2">JCM 18204</strain>
    </source>
</reference>
<dbReference type="NCBIfam" id="TIGR03944">
    <property type="entry name" value="dehyd_SbnB_fam"/>
    <property type="match status" value="1"/>
</dbReference>
<evidence type="ECO:0000313" key="1">
    <source>
        <dbReference type="EMBL" id="GAA4782166.1"/>
    </source>
</evidence>
<dbReference type="Gene3D" id="3.40.50.720">
    <property type="entry name" value="NAD(P)-binding Rossmann-like Domain"/>
    <property type="match status" value="1"/>
</dbReference>
<comment type="caution">
    <text evidence="1">The sequence shown here is derived from an EMBL/GenBank/DDBJ whole genome shotgun (WGS) entry which is preliminary data.</text>
</comment>
<proteinExistence type="predicted"/>
<sequence length="339" mass="36786">MHDNRISLITGESIDRALDGKQRAIIDRIRDAYLAFARGKSCLPHSTFVTFEESSPDRIIALPAYLGGDREVAGIKWISSIPSNDARGLDRASAIIAINDRVTGRVKAVMEGSIISAKRTAASAALAASHLHRDKGVSGVGLVGLGLIGLETVRFLREEFPSIGRIHAHDIDRSRFDRFADTCRRLWPGIEVIFAERAIDALSASTLGILATTAKTPHIESLEGVSDDAVILHLSLRDLAPEIILACNNVADDVDHVCRARTSVHLAFDRVGNTDFIVGLVDAIEDPGSYRKRQAPTIFSPFGLGVLDMALADMVLDEIGTSADAVVEEFYPPHWASRM</sequence>
<dbReference type="InterPro" id="IPR023866">
    <property type="entry name" value="SbnB"/>
</dbReference>
<accession>A0ABP9ALP7</accession>